<feature type="compositionally biased region" description="Basic and acidic residues" evidence="1">
    <location>
        <begin position="7"/>
        <end position="19"/>
    </location>
</feature>
<proteinExistence type="predicted"/>
<feature type="compositionally biased region" description="Basic and acidic residues" evidence="1">
    <location>
        <begin position="124"/>
        <end position="139"/>
    </location>
</feature>
<evidence type="ECO:0000256" key="1">
    <source>
        <dbReference type="SAM" id="MobiDB-lite"/>
    </source>
</evidence>
<name>A0ABP4DBQ1_9ACTN</name>
<evidence type="ECO:0000313" key="2">
    <source>
        <dbReference type="EMBL" id="GAA1004200.1"/>
    </source>
</evidence>
<accession>A0ABP4DBQ1</accession>
<evidence type="ECO:0000313" key="3">
    <source>
        <dbReference type="Proteomes" id="UP001501072"/>
    </source>
</evidence>
<keyword evidence="3" id="KW-1185">Reference proteome</keyword>
<dbReference type="EMBL" id="BAAAHU010000003">
    <property type="protein sequence ID" value="GAA1004200.1"/>
    <property type="molecule type" value="Genomic_DNA"/>
</dbReference>
<organism evidence="2 3">
    <name type="scientific">Streptomyces thermogriseus</name>
    <dbReference type="NCBI Taxonomy" id="75292"/>
    <lineage>
        <taxon>Bacteria</taxon>
        <taxon>Bacillati</taxon>
        <taxon>Actinomycetota</taxon>
        <taxon>Actinomycetes</taxon>
        <taxon>Kitasatosporales</taxon>
        <taxon>Streptomycetaceae</taxon>
        <taxon>Streptomyces</taxon>
    </lineage>
</organism>
<comment type="caution">
    <text evidence="2">The sequence shown here is derived from an EMBL/GenBank/DDBJ whole genome shotgun (WGS) entry which is preliminary data.</text>
</comment>
<gene>
    <name evidence="2" type="ORF">GCM10009564_05610</name>
</gene>
<feature type="compositionally biased region" description="Polar residues" evidence="1">
    <location>
        <begin position="140"/>
        <end position="149"/>
    </location>
</feature>
<reference evidence="3" key="1">
    <citation type="journal article" date="2019" name="Int. J. Syst. Evol. Microbiol.">
        <title>The Global Catalogue of Microorganisms (GCM) 10K type strain sequencing project: providing services to taxonomists for standard genome sequencing and annotation.</title>
        <authorList>
            <consortium name="The Broad Institute Genomics Platform"/>
            <consortium name="The Broad Institute Genome Sequencing Center for Infectious Disease"/>
            <person name="Wu L."/>
            <person name="Ma J."/>
        </authorList>
    </citation>
    <scope>NUCLEOTIDE SEQUENCE [LARGE SCALE GENOMIC DNA]</scope>
    <source>
        <strain evidence="3">JCM 11269</strain>
    </source>
</reference>
<feature type="region of interest" description="Disordered" evidence="1">
    <location>
        <begin position="116"/>
        <end position="149"/>
    </location>
</feature>
<sequence length="149" mass="16319">MILFGDDSVRRSSVRESSSRPHTPKGTAARIFCGPEPSCGTRPVPRTFELLASGAPDAAVLRSMHERHPVTQRLLPYTAGLREARAGGRTARQRRSYGAVEVAVRCGMRRPYGTECRPGAGFAGRDRSREGHRVTDRSNGEVTDGSNRR</sequence>
<protein>
    <recommendedName>
        <fullName evidence="4">Transposase</fullName>
    </recommendedName>
</protein>
<feature type="region of interest" description="Disordered" evidence="1">
    <location>
        <begin position="1"/>
        <end position="27"/>
    </location>
</feature>
<evidence type="ECO:0008006" key="4">
    <source>
        <dbReference type="Google" id="ProtNLM"/>
    </source>
</evidence>
<dbReference type="Proteomes" id="UP001501072">
    <property type="component" value="Unassembled WGS sequence"/>
</dbReference>